<dbReference type="EMBL" id="QEYD01000017">
    <property type="protein sequence ID" value="PWE26717.1"/>
    <property type="molecule type" value="Genomic_DNA"/>
</dbReference>
<gene>
    <name evidence="2" type="ORF">C4N9_20885</name>
</gene>
<name>A0A2U2C4C8_9RHOB</name>
<feature type="domain" description="Putative DnaT-like" evidence="1">
    <location>
        <begin position="11"/>
        <end position="153"/>
    </location>
</feature>
<dbReference type="RefSeq" id="WP_109535278.1">
    <property type="nucleotide sequence ID" value="NZ_QEYD01000017.1"/>
</dbReference>
<reference evidence="2 3" key="1">
    <citation type="submission" date="2018-05" db="EMBL/GenBank/DDBJ databases">
        <title>Pararhodobacter marina sp. nov., isolated from deep-sea water of the Indian Ocean.</title>
        <authorList>
            <person name="Lai Q.Sr."/>
            <person name="Liu X."/>
            <person name="Shao Z."/>
        </authorList>
    </citation>
    <scope>NUCLEOTIDE SEQUENCE [LARGE SCALE GENOMIC DNA]</scope>
    <source>
        <strain evidence="2 3">CIC4N-9</strain>
    </source>
</reference>
<dbReference type="OrthoDB" id="7874457at2"/>
<accession>A0A2U2C4C8</accession>
<keyword evidence="3" id="KW-1185">Reference proteome</keyword>
<dbReference type="InterPro" id="IPR046787">
    <property type="entry name" value="DnaT_2"/>
</dbReference>
<comment type="caution">
    <text evidence="2">The sequence shown here is derived from an EMBL/GenBank/DDBJ whole genome shotgun (WGS) entry which is preliminary data.</text>
</comment>
<evidence type="ECO:0000313" key="3">
    <source>
        <dbReference type="Proteomes" id="UP000244940"/>
    </source>
</evidence>
<evidence type="ECO:0000259" key="1">
    <source>
        <dbReference type="Pfam" id="PF20557"/>
    </source>
</evidence>
<sequence length="160" mass="16473">MAAYGTDQGLTDWGAANGYTLTGSITNTVLRERGSAYVDALYGPRFIGKPVAWDQDRAWPRTGASVWGLAIPEDETPQAVINASYAAAFAEDGSPGLLSVTHTPGKAKVLTKVGSLSWTPVQGNGSAASAWMPVLTVADGLLAPFLIGGLHGNGVAAMVV</sequence>
<organism evidence="2 3">
    <name type="scientific">Pararhodobacter marinus</name>
    <dbReference type="NCBI Taxonomy" id="2184063"/>
    <lineage>
        <taxon>Bacteria</taxon>
        <taxon>Pseudomonadati</taxon>
        <taxon>Pseudomonadota</taxon>
        <taxon>Alphaproteobacteria</taxon>
        <taxon>Rhodobacterales</taxon>
        <taxon>Paracoccaceae</taxon>
        <taxon>Pararhodobacter</taxon>
    </lineage>
</organism>
<dbReference type="Pfam" id="PF20557">
    <property type="entry name" value="DnaT_2"/>
    <property type="match status" value="1"/>
</dbReference>
<dbReference type="AlphaFoldDB" id="A0A2U2C4C8"/>
<dbReference type="GeneID" id="94367354"/>
<evidence type="ECO:0000313" key="2">
    <source>
        <dbReference type="EMBL" id="PWE26717.1"/>
    </source>
</evidence>
<dbReference type="Proteomes" id="UP000244940">
    <property type="component" value="Unassembled WGS sequence"/>
</dbReference>
<protein>
    <recommendedName>
        <fullName evidence="1">Putative DnaT-like domain-containing protein</fullName>
    </recommendedName>
</protein>
<proteinExistence type="predicted"/>